<dbReference type="EMBL" id="VSRR010015668">
    <property type="protein sequence ID" value="MPC58425.1"/>
    <property type="molecule type" value="Genomic_DNA"/>
</dbReference>
<sequence>MLSFYGESIEQPAGKCTECVYDNRCGLSLGSRADDGKQVTKMYRSQRSAGGNLHLYLSQPGAASSRVPSLKTCAET</sequence>
<dbReference type="AlphaFoldDB" id="A0A5B7GLU7"/>
<comment type="caution">
    <text evidence="1">The sequence shown here is derived from an EMBL/GenBank/DDBJ whole genome shotgun (WGS) entry which is preliminary data.</text>
</comment>
<protein>
    <submittedName>
        <fullName evidence="1">Uncharacterized protein</fullName>
    </submittedName>
</protein>
<accession>A0A5B7GLU7</accession>
<evidence type="ECO:0000313" key="2">
    <source>
        <dbReference type="Proteomes" id="UP000324222"/>
    </source>
</evidence>
<proteinExistence type="predicted"/>
<name>A0A5B7GLU7_PORTR</name>
<reference evidence="1 2" key="1">
    <citation type="submission" date="2019-05" db="EMBL/GenBank/DDBJ databases">
        <title>Another draft genome of Portunus trituberculatus and its Hox gene families provides insights of decapod evolution.</title>
        <authorList>
            <person name="Jeong J.-H."/>
            <person name="Song I."/>
            <person name="Kim S."/>
            <person name="Choi T."/>
            <person name="Kim D."/>
            <person name="Ryu S."/>
            <person name="Kim W."/>
        </authorList>
    </citation>
    <scope>NUCLEOTIDE SEQUENCE [LARGE SCALE GENOMIC DNA]</scope>
    <source>
        <tissue evidence="1">Muscle</tissue>
    </source>
</reference>
<keyword evidence="2" id="KW-1185">Reference proteome</keyword>
<dbReference type="Proteomes" id="UP000324222">
    <property type="component" value="Unassembled WGS sequence"/>
</dbReference>
<evidence type="ECO:0000313" key="1">
    <source>
        <dbReference type="EMBL" id="MPC58425.1"/>
    </source>
</evidence>
<organism evidence="1 2">
    <name type="scientific">Portunus trituberculatus</name>
    <name type="common">Swimming crab</name>
    <name type="synonym">Neptunus trituberculatus</name>
    <dbReference type="NCBI Taxonomy" id="210409"/>
    <lineage>
        <taxon>Eukaryota</taxon>
        <taxon>Metazoa</taxon>
        <taxon>Ecdysozoa</taxon>
        <taxon>Arthropoda</taxon>
        <taxon>Crustacea</taxon>
        <taxon>Multicrustacea</taxon>
        <taxon>Malacostraca</taxon>
        <taxon>Eumalacostraca</taxon>
        <taxon>Eucarida</taxon>
        <taxon>Decapoda</taxon>
        <taxon>Pleocyemata</taxon>
        <taxon>Brachyura</taxon>
        <taxon>Eubrachyura</taxon>
        <taxon>Portunoidea</taxon>
        <taxon>Portunidae</taxon>
        <taxon>Portuninae</taxon>
        <taxon>Portunus</taxon>
    </lineage>
</organism>
<gene>
    <name evidence="1" type="ORF">E2C01_052430</name>
</gene>